<gene>
    <name evidence="2" type="ORF">XE10_2063</name>
</gene>
<evidence type="ECO:0000313" key="2">
    <source>
        <dbReference type="EMBL" id="KUK98427.1"/>
    </source>
</evidence>
<sequence length="59" mass="6203">MAGKVVEEPGGIGLPVRHPNRRSDPSSRPVTTANGDETIATANMSRQDIVYSPGLSVRG</sequence>
<dbReference type="Proteomes" id="UP000054598">
    <property type="component" value="Unassembled WGS sequence"/>
</dbReference>
<evidence type="ECO:0000313" key="3">
    <source>
        <dbReference type="Proteomes" id="UP000054598"/>
    </source>
</evidence>
<dbReference type="AlphaFoldDB" id="A0A124G3Y8"/>
<dbReference type="PATRIC" id="fig|2198.3.peg.205"/>
<feature type="region of interest" description="Disordered" evidence="1">
    <location>
        <begin position="1"/>
        <end position="34"/>
    </location>
</feature>
<protein>
    <submittedName>
        <fullName evidence="2">Uncharacterized protein</fullName>
    </submittedName>
</protein>
<reference evidence="3" key="1">
    <citation type="journal article" date="2015" name="MBio">
        <title>Genome-Resolved Metagenomic Analysis Reveals Roles for Candidate Phyla and Other Microbial Community Members in Biogeochemical Transformations in Oil Reservoirs.</title>
        <authorList>
            <person name="Hu P."/>
            <person name="Tom L."/>
            <person name="Singh A."/>
            <person name="Thomas B.C."/>
            <person name="Baker B.J."/>
            <person name="Piceno Y.M."/>
            <person name="Andersen G.L."/>
            <person name="Banfield J.F."/>
        </authorList>
    </citation>
    <scope>NUCLEOTIDE SEQUENCE [LARGE SCALE GENOMIC DNA]</scope>
</reference>
<dbReference type="EMBL" id="LGHE01000331">
    <property type="protein sequence ID" value="KUK98427.1"/>
    <property type="molecule type" value="Genomic_DNA"/>
</dbReference>
<proteinExistence type="predicted"/>
<organism evidence="2 3">
    <name type="scientific">Methanoculleus marisnigri</name>
    <dbReference type="NCBI Taxonomy" id="2198"/>
    <lineage>
        <taxon>Archaea</taxon>
        <taxon>Methanobacteriati</taxon>
        <taxon>Methanobacteriota</taxon>
        <taxon>Stenosarchaea group</taxon>
        <taxon>Methanomicrobia</taxon>
        <taxon>Methanomicrobiales</taxon>
        <taxon>Methanomicrobiaceae</taxon>
        <taxon>Methanoculleus</taxon>
    </lineage>
</organism>
<evidence type="ECO:0000256" key="1">
    <source>
        <dbReference type="SAM" id="MobiDB-lite"/>
    </source>
</evidence>
<accession>A0A124G3Y8</accession>
<name>A0A124G3Y8_9EURY</name>
<comment type="caution">
    <text evidence="2">The sequence shown here is derived from an EMBL/GenBank/DDBJ whole genome shotgun (WGS) entry which is preliminary data.</text>
</comment>